<dbReference type="Pfam" id="PF07734">
    <property type="entry name" value="FBA_1"/>
    <property type="match status" value="1"/>
</dbReference>
<dbReference type="AlphaFoldDB" id="A0AAV1ST76"/>
<dbReference type="SUPFAM" id="SSF81383">
    <property type="entry name" value="F-box domain"/>
    <property type="match status" value="1"/>
</dbReference>
<dbReference type="SUPFAM" id="SSF50965">
    <property type="entry name" value="Galactose oxidase, central domain"/>
    <property type="match status" value="1"/>
</dbReference>
<organism evidence="2 3">
    <name type="scientific">Dovyalis caffra</name>
    <dbReference type="NCBI Taxonomy" id="77055"/>
    <lineage>
        <taxon>Eukaryota</taxon>
        <taxon>Viridiplantae</taxon>
        <taxon>Streptophyta</taxon>
        <taxon>Embryophyta</taxon>
        <taxon>Tracheophyta</taxon>
        <taxon>Spermatophyta</taxon>
        <taxon>Magnoliopsida</taxon>
        <taxon>eudicotyledons</taxon>
        <taxon>Gunneridae</taxon>
        <taxon>Pentapetalae</taxon>
        <taxon>rosids</taxon>
        <taxon>fabids</taxon>
        <taxon>Malpighiales</taxon>
        <taxon>Salicaceae</taxon>
        <taxon>Flacourtieae</taxon>
        <taxon>Dovyalis</taxon>
    </lineage>
</organism>
<protein>
    <recommendedName>
        <fullName evidence="1">F-box domain-containing protein</fullName>
    </recommendedName>
</protein>
<dbReference type="CDD" id="cd22157">
    <property type="entry name" value="F-box_AtFBW1-like"/>
    <property type="match status" value="1"/>
</dbReference>
<evidence type="ECO:0000313" key="2">
    <source>
        <dbReference type="EMBL" id="CAK7357245.1"/>
    </source>
</evidence>
<proteinExistence type="predicted"/>
<dbReference type="PANTHER" id="PTHR35546:SF115">
    <property type="entry name" value="F-BOX DOMAIN-CONTAINING PROTEIN"/>
    <property type="match status" value="1"/>
</dbReference>
<evidence type="ECO:0000313" key="3">
    <source>
        <dbReference type="Proteomes" id="UP001314170"/>
    </source>
</evidence>
<dbReference type="InterPro" id="IPR017451">
    <property type="entry name" value="F-box-assoc_interact_dom"/>
</dbReference>
<dbReference type="NCBIfam" id="TIGR01640">
    <property type="entry name" value="F_box_assoc_1"/>
    <property type="match status" value="1"/>
</dbReference>
<dbReference type="InterPro" id="IPR011043">
    <property type="entry name" value="Gal_Oxase/kelch_b-propeller"/>
</dbReference>
<dbReference type="SMART" id="SM00256">
    <property type="entry name" value="FBOX"/>
    <property type="match status" value="1"/>
</dbReference>
<dbReference type="Gene3D" id="1.20.1280.50">
    <property type="match status" value="1"/>
</dbReference>
<reference evidence="2 3" key="1">
    <citation type="submission" date="2024-01" db="EMBL/GenBank/DDBJ databases">
        <authorList>
            <person name="Waweru B."/>
        </authorList>
    </citation>
    <scope>NUCLEOTIDE SEQUENCE [LARGE SCALE GENOMIC DNA]</scope>
</reference>
<dbReference type="InterPro" id="IPR036047">
    <property type="entry name" value="F-box-like_dom_sf"/>
</dbReference>
<dbReference type="InterPro" id="IPR006527">
    <property type="entry name" value="F-box-assoc_dom_typ1"/>
</dbReference>
<dbReference type="Proteomes" id="UP001314170">
    <property type="component" value="Unassembled WGS sequence"/>
</dbReference>
<name>A0AAV1ST76_9ROSI</name>
<keyword evidence="3" id="KW-1185">Reference proteome</keyword>
<feature type="domain" description="F-box" evidence="1">
    <location>
        <begin position="27"/>
        <end position="67"/>
    </location>
</feature>
<dbReference type="EMBL" id="CAWUPB010001197">
    <property type="protein sequence ID" value="CAK7357245.1"/>
    <property type="molecule type" value="Genomic_DNA"/>
</dbReference>
<gene>
    <name evidence="2" type="ORF">DCAF_LOCUS27531</name>
</gene>
<sequence>MLSSKRTKIRLSSCQPSFLLSAEILANNEDLLAEILLRLPIKSLLKFKCVSKNWLSLISNPRFSHRRNDNSPCCGLFLVECGSPYAEYQFVALDSSHSKAPFKHLTFVNDPSEIELIQSCNGLLLCRSFRPSGPDRTYYVYNPTTKQYTILPRLRRVLGAALAFDPSNSPHYKVICVRKRRSLQHHYQIEIYSSNNGPWRVSGTPFTAEDQMVFKSGVFCNGVIHWLNVSGGTLLCFDVDGEQLKETPMPPAPQIDDGLEQRQVWYFGESQGRLHLVELPPQATTQLDVHEMRADCSGWFVKCRIDLDAIAGAFPEMIMSSSPNFWEVTSYAFEILVFVRGEREENSFSVLLHIPGKVIRYDFKDKSSTTLCDFNPTVEGLDFGPENESNFVMFDVYQYIESLSCV</sequence>
<comment type="caution">
    <text evidence="2">The sequence shown here is derived from an EMBL/GenBank/DDBJ whole genome shotgun (WGS) entry which is preliminary data.</text>
</comment>
<dbReference type="InterPro" id="IPR001810">
    <property type="entry name" value="F-box_dom"/>
</dbReference>
<dbReference type="PANTHER" id="PTHR35546">
    <property type="entry name" value="F-BOX PROTEIN INTERACTION DOMAIN PROTEIN-RELATED"/>
    <property type="match status" value="1"/>
</dbReference>
<dbReference type="InterPro" id="IPR055290">
    <property type="entry name" value="At3g26010-like"/>
</dbReference>
<dbReference type="Pfam" id="PF00646">
    <property type="entry name" value="F-box"/>
    <property type="match status" value="1"/>
</dbReference>
<evidence type="ECO:0000259" key="1">
    <source>
        <dbReference type="SMART" id="SM00256"/>
    </source>
</evidence>
<accession>A0AAV1ST76</accession>